<feature type="transmembrane region" description="Helical" evidence="7">
    <location>
        <begin position="138"/>
        <end position="161"/>
    </location>
</feature>
<feature type="transmembrane region" description="Helical" evidence="7">
    <location>
        <begin position="395"/>
        <end position="419"/>
    </location>
</feature>
<dbReference type="AlphaFoldDB" id="A0A9X2INX0"/>
<feature type="transmembrane region" description="Helical" evidence="7">
    <location>
        <begin position="240"/>
        <end position="258"/>
    </location>
</feature>
<dbReference type="InterPro" id="IPR010656">
    <property type="entry name" value="DctM"/>
</dbReference>
<dbReference type="Pfam" id="PF06808">
    <property type="entry name" value="DctM"/>
    <property type="match status" value="1"/>
</dbReference>
<dbReference type="GO" id="GO:0022857">
    <property type="term" value="F:transmembrane transporter activity"/>
    <property type="evidence" value="ECO:0007669"/>
    <property type="project" value="TreeGrafter"/>
</dbReference>
<sequence length="425" mass="45478">MITLLIALTFILLIVGAPIYISLLLSSMITMLLFTSTDPMVLIQRTFGGIDKFVLMSLPFYILAANAMDVGGLSKRILRWAQALVGYLHGGLAMTVQTAAMFFGALSGSSPATVAAIGKIMYPEMLKQKYPKSFSTGLILESGSISLIIPPSITLILYASATNTSVGSLFMAGLSAGIIFGLIILIYIYAVSKIKKIPKGEPFNIPVLWQSTKNAAWSLGIPIIIIVGISMGIFTPTEAAGVSALYAIFIGMAVYREITLKKLFLICKSSAIMSAQIMILIGAASAFGWLLTVGQGPQLLAEFLNSNFNSSLMFLLFLNIVLLILGMFLDASIALIVIAPLVLPTAISLGIDPIHLGIVMVLNLAIGTFTPPFGLNIFVGKSVMGLEVHEMIPGIMRFLIVALAGLLLITYLPTLSLFLPNMIFN</sequence>
<keyword evidence="2" id="KW-1003">Cell membrane</keyword>
<feature type="transmembrane region" description="Helical" evidence="7">
    <location>
        <begin position="53"/>
        <end position="74"/>
    </location>
</feature>
<evidence type="ECO:0000256" key="3">
    <source>
        <dbReference type="ARBA" id="ARBA00022519"/>
    </source>
</evidence>
<gene>
    <name evidence="9" type="ORF">M3202_14955</name>
</gene>
<dbReference type="InterPro" id="IPR004681">
    <property type="entry name" value="TRAP_DctM"/>
</dbReference>
<accession>A0A9X2INX0</accession>
<dbReference type="EMBL" id="JAMBOL010000014">
    <property type="protein sequence ID" value="MCM3715369.1"/>
    <property type="molecule type" value="Genomic_DNA"/>
</dbReference>
<evidence type="ECO:0000256" key="5">
    <source>
        <dbReference type="ARBA" id="ARBA00022989"/>
    </source>
</evidence>
<evidence type="ECO:0000256" key="6">
    <source>
        <dbReference type="ARBA" id="ARBA00023136"/>
    </source>
</evidence>
<dbReference type="PANTHER" id="PTHR33362:SF5">
    <property type="entry name" value="C4-DICARBOXYLATE TRAP TRANSPORTER LARGE PERMEASE PROTEIN DCTM"/>
    <property type="match status" value="1"/>
</dbReference>
<comment type="subcellular location">
    <subcellularLocation>
        <location evidence="1">Cell inner membrane</location>
        <topology evidence="1">Multi-pass membrane protein</topology>
    </subcellularLocation>
</comment>
<keyword evidence="6 7" id="KW-0472">Membrane</keyword>
<protein>
    <submittedName>
        <fullName evidence="9">TRAP transporter large permease</fullName>
    </submittedName>
</protein>
<evidence type="ECO:0000256" key="2">
    <source>
        <dbReference type="ARBA" id="ARBA00022475"/>
    </source>
</evidence>
<evidence type="ECO:0000256" key="4">
    <source>
        <dbReference type="ARBA" id="ARBA00022692"/>
    </source>
</evidence>
<keyword evidence="4 7" id="KW-0812">Transmembrane</keyword>
<feature type="transmembrane region" description="Helical" evidence="7">
    <location>
        <begin position="94"/>
        <end position="117"/>
    </location>
</feature>
<evidence type="ECO:0000313" key="10">
    <source>
        <dbReference type="Proteomes" id="UP001139179"/>
    </source>
</evidence>
<evidence type="ECO:0000256" key="1">
    <source>
        <dbReference type="ARBA" id="ARBA00004429"/>
    </source>
</evidence>
<dbReference type="PANTHER" id="PTHR33362">
    <property type="entry name" value="SIALIC ACID TRAP TRANSPORTER PERMEASE PROTEIN SIAT-RELATED"/>
    <property type="match status" value="1"/>
</dbReference>
<feature type="transmembrane region" description="Helical" evidence="7">
    <location>
        <begin position="167"/>
        <end position="190"/>
    </location>
</feature>
<dbReference type="RefSeq" id="WP_251224122.1">
    <property type="nucleotide sequence ID" value="NZ_JAMBOL010000014.1"/>
</dbReference>
<comment type="caution">
    <text evidence="9">The sequence shown here is derived from an EMBL/GenBank/DDBJ whole genome shotgun (WGS) entry which is preliminary data.</text>
</comment>
<name>A0A9X2INX0_9BACI</name>
<dbReference type="PIRSF" id="PIRSF006066">
    <property type="entry name" value="HI0050"/>
    <property type="match status" value="1"/>
</dbReference>
<dbReference type="Proteomes" id="UP001139179">
    <property type="component" value="Unassembled WGS sequence"/>
</dbReference>
<dbReference type="GO" id="GO:0005886">
    <property type="term" value="C:plasma membrane"/>
    <property type="evidence" value="ECO:0007669"/>
    <property type="project" value="UniProtKB-SubCell"/>
</dbReference>
<feature type="transmembrane region" description="Helical" evidence="7">
    <location>
        <begin position="6"/>
        <end position="33"/>
    </location>
</feature>
<feature type="transmembrane region" description="Helical" evidence="7">
    <location>
        <begin position="312"/>
        <end position="342"/>
    </location>
</feature>
<proteinExistence type="predicted"/>
<feature type="transmembrane region" description="Helical" evidence="7">
    <location>
        <begin position="215"/>
        <end position="234"/>
    </location>
</feature>
<keyword evidence="3" id="KW-0997">Cell inner membrane</keyword>
<reference evidence="9" key="1">
    <citation type="submission" date="2022-05" db="EMBL/GenBank/DDBJ databases">
        <title>Comparative Genomics of Spacecraft Associated Microbes.</title>
        <authorList>
            <person name="Tran M.T."/>
            <person name="Wright A."/>
            <person name="Seuylemezian A."/>
            <person name="Eisen J."/>
            <person name="Coil D."/>
        </authorList>
    </citation>
    <scope>NUCLEOTIDE SEQUENCE</scope>
    <source>
        <strain evidence="9">214.1.1</strain>
    </source>
</reference>
<feature type="transmembrane region" description="Helical" evidence="7">
    <location>
        <begin position="354"/>
        <end position="375"/>
    </location>
</feature>
<keyword evidence="5 7" id="KW-1133">Transmembrane helix</keyword>
<feature type="domain" description="TRAP C4-dicarboxylate transport system permease DctM subunit" evidence="8">
    <location>
        <begin position="7"/>
        <end position="414"/>
    </location>
</feature>
<keyword evidence="10" id="KW-1185">Reference proteome</keyword>
<organism evidence="9 10">
    <name type="scientific">Halalkalibacter oceani</name>
    <dbReference type="NCBI Taxonomy" id="1653776"/>
    <lineage>
        <taxon>Bacteria</taxon>
        <taxon>Bacillati</taxon>
        <taxon>Bacillota</taxon>
        <taxon>Bacilli</taxon>
        <taxon>Bacillales</taxon>
        <taxon>Bacillaceae</taxon>
        <taxon>Halalkalibacter</taxon>
    </lineage>
</organism>
<evidence type="ECO:0000256" key="7">
    <source>
        <dbReference type="SAM" id="Phobius"/>
    </source>
</evidence>
<evidence type="ECO:0000313" key="9">
    <source>
        <dbReference type="EMBL" id="MCM3715369.1"/>
    </source>
</evidence>
<feature type="transmembrane region" description="Helical" evidence="7">
    <location>
        <begin position="270"/>
        <end position="292"/>
    </location>
</feature>
<dbReference type="NCBIfam" id="TIGR00786">
    <property type="entry name" value="dctM"/>
    <property type="match status" value="1"/>
</dbReference>
<evidence type="ECO:0000259" key="8">
    <source>
        <dbReference type="Pfam" id="PF06808"/>
    </source>
</evidence>